<dbReference type="EMBL" id="PDUD01000028">
    <property type="protein sequence ID" value="PHN03885.1"/>
    <property type="molecule type" value="Genomic_DNA"/>
</dbReference>
<accession>A0A2D0N5V9</accession>
<proteinExistence type="predicted"/>
<dbReference type="RefSeq" id="WP_099152598.1">
    <property type="nucleotide sequence ID" value="NZ_PDUD01000028.1"/>
</dbReference>
<keyword evidence="2" id="KW-1185">Reference proteome</keyword>
<name>A0A2D0N5V9_FLAN2</name>
<sequence>MSIKNFTEHRLFPALACALVLFLGCNPSGQKDIRDYYFPLKKLTEGEVYEYRPIGQDSLSPAYWYYRSFLQDEGIYLTGTYYEYDLNPLQLVREELVSNGMLLQDLFLYVPDSTGRQKRIAAEVLVGNVFPFSVSDSSGIFLYKVRFDFPNETGNTTTLIKNRRYVGDTTYTVQGNSYDAVRFEVRELVEDNSVTEGSIEPRFDGEEIYAKGIGLVYYRKNLGAQSIAYELADRYPMEQLEQKAAERLKTTD</sequence>
<evidence type="ECO:0000313" key="1">
    <source>
        <dbReference type="EMBL" id="PHN03885.1"/>
    </source>
</evidence>
<evidence type="ECO:0000313" key="2">
    <source>
        <dbReference type="Proteomes" id="UP000223913"/>
    </source>
</evidence>
<dbReference type="Proteomes" id="UP000223913">
    <property type="component" value="Unassembled WGS sequence"/>
</dbReference>
<organism evidence="1 2">
    <name type="scientific">Flavilitoribacter nigricans (strain ATCC 23147 / DSM 23189 / NBRC 102662 / NCIMB 1420 / SS-2)</name>
    <name type="common">Lewinella nigricans</name>
    <dbReference type="NCBI Taxonomy" id="1122177"/>
    <lineage>
        <taxon>Bacteria</taxon>
        <taxon>Pseudomonadati</taxon>
        <taxon>Bacteroidota</taxon>
        <taxon>Saprospiria</taxon>
        <taxon>Saprospirales</taxon>
        <taxon>Lewinellaceae</taxon>
        <taxon>Flavilitoribacter</taxon>
    </lineage>
</organism>
<protein>
    <recommendedName>
        <fullName evidence="3">Lipoprotein</fullName>
    </recommendedName>
</protein>
<dbReference type="OrthoDB" id="1492272at2"/>
<reference evidence="1 2" key="1">
    <citation type="submission" date="2017-10" db="EMBL/GenBank/DDBJ databases">
        <title>The draft genome sequence of Lewinella nigricans NBRC 102662.</title>
        <authorList>
            <person name="Wang K."/>
        </authorList>
    </citation>
    <scope>NUCLEOTIDE SEQUENCE [LARGE SCALE GENOMIC DNA]</scope>
    <source>
        <strain evidence="1 2">NBRC 102662</strain>
    </source>
</reference>
<comment type="caution">
    <text evidence="1">The sequence shown here is derived from an EMBL/GenBank/DDBJ whole genome shotgun (WGS) entry which is preliminary data.</text>
</comment>
<evidence type="ECO:0008006" key="3">
    <source>
        <dbReference type="Google" id="ProtNLM"/>
    </source>
</evidence>
<gene>
    <name evidence="1" type="ORF">CRP01_23715</name>
</gene>
<dbReference type="PROSITE" id="PS51257">
    <property type="entry name" value="PROKAR_LIPOPROTEIN"/>
    <property type="match status" value="1"/>
</dbReference>
<dbReference type="AlphaFoldDB" id="A0A2D0N5V9"/>